<organism evidence="3">
    <name type="scientific">marine metagenome</name>
    <dbReference type="NCBI Taxonomy" id="408172"/>
    <lineage>
        <taxon>unclassified sequences</taxon>
        <taxon>metagenomes</taxon>
        <taxon>ecological metagenomes</taxon>
    </lineage>
</organism>
<dbReference type="EMBL" id="UINC01231900">
    <property type="protein sequence ID" value="SVE64637.1"/>
    <property type="molecule type" value="Genomic_DNA"/>
</dbReference>
<evidence type="ECO:0000259" key="2">
    <source>
        <dbReference type="Pfam" id="PF08240"/>
    </source>
</evidence>
<dbReference type="PANTHER" id="PTHR43401">
    <property type="entry name" value="L-THREONINE 3-DEHYDROGENASE"/>
    <property type="match status" value="1"/>
</dbReference>
<dbReference type="InterPro" id="IPR050129">
    <property type="entry name" value="Zn_alcohol_dh"/>
</dbReference>
<dbReference type="GO" id="GO:0016491">
    <property type="term" value="F:oxidoreductase activity"/>
    <property type="evidence" value="ECO:0007669"/>
    <property type="project" value="UniProtKB-KW"/>
</dbReference>
<protein>
    <recommendedName>
        <fullName evidence="2">Alcohol dehydrogenase-like N-terminal domain-containing protein</fullName>
    </recommendedName>
</protein>
<dbReference type="InterPro" id="IPR013154">
    <property type="entry name" value="ADH-like_N"/>
</dbReference>
<dbReference type="Pfam" id="PF08240">
    <property type="entry name" value="ADH_N"/>
    <property type="match status" value="1"/>
</dbReference>
<dbReference type="Gene3D" id="3.90.180.10">
    <property type="entry name" value="Medium-chain alcohol dehydrogenases, catalytic domain"/>
    <property type="match status" value="2"/>
</dbReference>
<feature type="non-terminal residue" evidence="3">
    <location>
        <position position="153"/>
    </location>
</feature>
<reference evidence="3" key="1">
    <citation type="submission" date="2018-05" db="EMBL/GenBank/DDBJ databases">
        <authorList>
            <person name="Lanie J.A."/>
            <person name="Ng W.-L."/>
            <person name="Kazmierczak K.M."/>
            <person name="Andrzejewski T.M."/>
            <person name="Davidsen T.M."/>
            <person name="Wayne K.J."/>
            <person name="Tettelin H."/>
            <person name="Glass J.I."/>
            <person name="Rusch D."/>
            <person name="Podicherti R."/>
            <person name="Tsui H.-C.T."/>
            <person name="Winkler M.E."/>
        </authorList>
    </citation>
    <scope>NUCLEOTIDE SEQUENCE</scope>
</reference>
<accession>A0A383F699</accession>
<proteinExistence type="predicted"/>
<sequence length="153" mass="16273">VTLEATDPDELKGKVLIRTLITAVCGSDHPSFLGDGHWTSFPSAPGGTLHECIGYVEKTWSDTCNEGDLVLAVPGGFGAMAEYFLGQGQSVVQVPDGLPKEQLLMAQPLGTVIYCLRKMGHLFNREVAILGQGPMGLLFTGMLKNLGAEKIIG</sequence>
<dbReference type="InterPro" id="IPR011032">
    <property type="entry name" value="GroES-like_sf"/>
</dbReference>
<dbReference type="SUPFAM" id="SSF50129">
    <property type="entry name" value="GroES-like"/>
    <property type="match status" value="1"/>
</dbReference>
<dbReference type="Gene3D" id="3.40.50.720">
    <property type="entry name" value="NAD(P)-binding Rossmann-like Domain"/>
    <property type="match status" value="1"/>
</dbReference>
<evidence type="ECO:0000313" key="3">
    <source>
        <dbReference type="EMBL" id="SVE64637.1"/>
    </source>
</evidence>
<dbReference type="AlphaFoldDB" id="A0A383F699"/>
<feature type="non-terminal residue" evidence="3">
    <location>
        <position position="1"/>
    </location>
</feature>
<gene>
    <name evidence="3" type="ORF">METZ01_LOCUS517491</name>
</gene>
<dbReference type="PANTHER" id="PTHR43401:SF2">
    <property type="entry name" value="L-THREONINE 3-DEHYDROGENASE"/>
    <property type="match status" value="1"/>
</dbReference>
<evidence type="ECO:0000256" key="1">
    <source>
        <dbReference type="ARBA" id="ARBA00023002"/>
    </source>
</evidence>
<feature type="domain" description="Alcohol dehydrogenase-like N-terminal" evidence="2">
    <location>
        <begin position="12"/>
        <end position="96"/>
    </location>
</feature>
<name>A0A383F699_9ZZZZ</name>
<keyword evidence="1" id="KW-0560">Oxidoreductase</keyword>